<evidence type="ECO:0000259" key="1">
    <source>
        <dbReference type="Pfam" id="PF14289"/>
    </source>
</evidence>
<dbReference type="PROSITE" id="PS51257">
    <property type="entry name" value="PROKAR_LIPOPROTEIN"/>
    <property type="match status" value="1"/>
</dbReference>
<dbReference type="RefSeq" id="WP_090122364.1">
    <property type="nucleotide sequence ID" value="NZ_FNNJ01000003.1"/>
</dbReference>
<dbReference type="Proteomes" id="UP000199595">
    <property type="component" value="Unassembled WGS sequence"/>
</dbReference>
<feature type="domain" description="DUF4369" evidence="1">
    <location>
        <begin position="25"/>
        <end position="120"/>
    </location>
</feature>
<accession>A0A1H2Z9F1</accession>
<sequence length="233" mass="26371">MKKLISCIVLVTILFSCGRNKSGNMTVTGTIDGLKKGTVYLQKFNDSIIVSIDSVEVNGESVFTLVDNVDSPEMYAIQLDNLEGKSLSFFGEKGEITINTKLDKFTTSAKITGSKNQELLEEHNQMIKKFSDKQLDLIKARFEAHKADSLDVVANIEKQENSLTRRKYLYTVNYALTHNKNEIAPFLALSQLNYANVKLLDTINKSLSKKMKKSKYGIELNKFIERIKELEKK</sequence>
<protein>
    <recommendedName>
        <fullName evidence="1">DUF4369 domain-containing protein</fullName>
    </recommendedName>
</protein>
<reference evidence="2 3" key="1">
    <citation type="submission" date="2016-10" db="EMBL/GenBank/DDBJ databases">
        <authorList>
            <person name="de Groot N.N."/>
        </authorList>
    </citation>
    <scope>NUCLEOTIDE SEQUENCE [LARGE SCALE GENOMIC DNA]</scope>
    <source>
        <strain evidence="2 3">DSM 24956</strain>
    </source>
</reference>
<dbReference type="Pfam" id="PF14289">
    <property type="entry name" value="DUF4369"/>
    <property type="match status" value="1"/>
</dbReference>
<gene>
    <name evidence="2" type="ORF">SAMN05444411_103168</name>
</gene>
<proteinExistence type="predicted"/>
<dbReference type="InterPro" id="IPR025380">
    <property type="entry name" value="DUF4369"/>
</dbReference>
<dbReference type="AlphaFoldDB" id="A0A1H2Z9F1"/>
<dbReference type="EMBL" id="FNNJ01000003">
    <property type="protein sequence ID" value="SDX13399.1"/>
    <property type="molecule type" value="Genomic_DNA"/>
</dbReference>
<dbReference type="OrthoDB" id="1143206at2"/>
<dbReference type="STRING" id="762486.SAMN05444411_103168"/>
<name>A0A1H2Z9F1_9FLAO</name>
<evidence type="ECO:0000313" key="2">
    <source>
        <dbReference type="EMBL" id="SDX13399.1"/>
    </source>
</evidence>
<organism evidence="2 3">
    <name type="scientific">Lutibacter oricola</name>
    <dbReference type="NCBI Taxonomy" id="762486"/>
    <lineage>
        <taxon>Bacteria</taxon>
        <taxon>Pseudomonadati</taxon>
        <taxon>Bacteroidota</taxon>
        <taxon>Flavobacteriia</taxon>
        <taxon>Flavobacteriales</taxon>
        <taxon>Flavobacteriaceae</taxon>
        <taxon>Lutibacter</taxon>
    </lineage>
</organism>
<evidence type="ECO:0000313" key="3">
    <source>
        <dbReference type="Proteomes" id="UP000199595"/>
    </source>
</evidence>
<keyword evidence="3" id="KW-1185">Reference proteome</keyword>